<evidence type="ECO:0000313" key="2">
    <source>
        <dbReference type="EMBL" id="RRT37647.1"/>
    </source>
</evidence>
<name>A0A426XDU5_ENSVE</name>
<feature type="region of interest" description="Disordered" evidence="1">
    <location>
        <begin position="61"/>
        <end position="104"/>
    </location>
</feature>
<accession>A0A426XDU5</accession>
<evidence type="ECO:0000313" key="3">
    <source>
        <dbReference type="Proteomes" id="UP000287651"/>
    </source>
</evidence>
<evidence type="ECO:0000256" key="1">
    <source>
        <dbReference type="SAM" id="MobiDB-lite"/>
    </source>
</evidence>
<feature type="compositionally biased region" description="Polar residues" evidence="1">
    <location>
        <begin position="84"/>
        <end position="104"/>
    </location>
</feature>
<dbReference type="EMBL" id="AMZH03022053">
    <property type="protein sequence ID" value="RRT37647.1"/>
    <property type="molecule type" value="Genomic_DNA"/>
</dbReference>
<gene>
    <name evidence="2" type="ORF">B296_00058376</name>
</gene>
<reference evidence="2 3" key="1">
    <citation type="journal article" date="2014" name="Agronomy (Basel)">
        <title>A Draft Genome Sequence for Ensete ventricosum, the Drought-Tolerant Tree Against Hunger.</title>
        <authorList>
            <person name="Harrison J."/>
            <person name="Moore K.A."/>
            <person name="Paszkiewicz K."/>
            <person name="Jones T."/>
            <person name="Grant M."/>
            <person name="Ambacheew D."/>
            <person name="Muzemil S."/>
            <person name="Studholme D.J."/>
        </authorList>
    </citation>
    <scope>NUCLEOTIDE SEQUENCE [LARGE SCALE GENOMIC DNA]</scope>
</reference>
<sequence>MLRVTSPRGFLNFSATPSSIHRPCARHVLSPHHRYALGRRDGWSERWWPHARQVLEALPRGRSGRYIGPPTLGRCMQVGRTPTLRETATTRVASKRGSSPHFSQ</sequence>
<protein>
    <submittedName>
        <fullName evidence="2">Uncharacterized protein</fullName>
    </submittedName>
</protein>
<organism evidence="2 3">
    <name type="scientific">Ensete ventricosum</name>
    <name type="common">Abyssinian banana</name>
    <name type="synonym">Musa ensete</name>
    <dbReference type="NCBI Taxonomy" id="4639"/>
    <lineage>
        <taxon>Eukaryota</taxon>
        <taxon>Viridiplantae</taxon>
        <taxon>Streptophyta</taxon>
        <taxon>Embryophyta</taxon>
        <taxon>Tracheophyta</taxon>
        <taxon>Spermatophyta</taxon>
        <taxon>Magnoliopsida</taxon>
        <taxon>Liliopsida</taxon>
        <taxon>Zingiberales</taxon>
        <taxon>Musaceae</taxon>
        <taxon>Ensete</taxon>
    </lineage>
</organism>
<dbReference type="AlphaFoldDB" id="A0A426XDU5"/>
<dbReference type="Proteomes" id="UP000287651">
    <property type="component" value="Unassembled WGS sequence"/>
</dbReference>
<comment type="caution">
    <text evidence="2">The sequence shown here is derived from an EMBL/GenBank/DDBJ whole genome shotgun (WGS) entry which is preliminary data.</text>
</comment>
<proteinExistence type="predicted"/>